<sequence>MNTGRTQRTVLAGTFTAFLLAAGLGNQWVYNKLLDHIRVGDNSGWQLLARISFPHWVVDKSGKFEGLPSKTMTGMLVGAVLLIVAVAIVIAIAARRDGFSAVITGWFATVVGGAVYGIALVTIAGSNFVSGRRSLDTFLTFTSEGAGFGLLVGWVVGIACALAAGPGGGYAATSSYAPPTSAPPYPQNPPSGGGYRY</sequence>
<proteinExistence type="predicted"/>
<feature type="transmembrane region" description="Helical" evidence="2">
    <location>
        <begin position="106"/>
        <end position="125"/>
    </location>
</feature>
<evidence type="ECO:0000256" key="2">
    <source>
        <dbReference type="SAM" id="Phobius"/>
    </source>
</evidence>
<feature type="transmembrane region" description="Helical" evidence="2">
    <location>
        <begin position="145"/>
        <end position="165"/>
    </location>
</feature>
<feature type="transmembrane region" description="Helical" evidence="2">
    <location>
        <begin position="72"/>
        <end position="94"/>
    </location>
</feature>
<dbReference type="RefSeq" id="WP_345676935.1">
    <property type="nucleotide sequence ID" value="NZ_BAABHS010000013.1"/>
</dbReference>
<dbReference type="EMBL" id="BAABHS010000013">
    <property type="protein sequence ID" value="GAA4970500.1"/>
    <property type="molecule type" value="Genomic_DNA"/>
</dbReference>
<protein>
    <submittedName>
        <fullName evidence="3">Uncharacterized protein</fullName>
    </submittedName>
</protein>
<feature type="compositionally biased region" description="Pro residues" evidence="1">
    <location>
        <begin position="180"/>
        <end position="189"/>
    </location>
</feature>
<comment type="caution">
    <text evidence="3">The sequence shown here is derived from an EMBL/GenBank/DDBJ whole genome shotgun (WGS) entry which is preliminary data.</text>
</comment>
<keyword evidence="2" id="KW-0812">Transmembrane</keyword>
<keyword evidence="4" id="KW-1185">Reference proteome</keyword>
<organism evidence="3 4">
    <name type="scientific">Yinghuangia aomiensis</name>
    <dbReference type="NCBI Taxonomy" id="676205"/>
    <lineage>
        <taxon>Bacteria</taxon>
        <taxon>Bacillati</taxon>
        <taxon>Actinomycetota</taxon>
        <taxon>Actinomycetes</taxon>
        <taxon>Kitasatosporales</taxon>
        <taxon>Streptomycetaceae</taxon>
        <taxon>Yinghuangia</taxon>
    </lineage>
</organism>
<feature type="region of interest" description="Disordered" evidence="1">
    <location>
        <begin position="176"/>
        <end position="197"/>
    </location>
</feature>
<gene>
    <name evidence="3" type="ORF">GCM10023205_40130</name>
</gene>
<evidence type="ECO:0000313" key="3">
    <source>
        <dbReference type="EMBL" id="GAA4970500.1"/>
    </source>
</evidence>
<name>A0ABP9HGU8_9ACTN</name>
<evidence type="ECO:0000313" key="4">
    <source>
        <dbReference type="Proteomes" id="UP001500466"/>
    </source>
</evidence>
<keyword evidence="2" id="KW-0472">Membrane</keyword>
<reference evidence="4" key="1">
    <citation type="journal article" date="2019" name="Int. J. Syst. Evol. Microbiol.">
        <title>The Global Catalogue of Microorganisms (GCM) 10K type strain sequencing project: providing services to taxonomists for standard genome sequencing and annotation.</title>
        <authorList>
            <consortium name="The Broad Institute Genomics Platform"/>
            <consortium name="The Broad Institute Genome Sequencing Center for Infectious Disease"/>
            <person name="Wu L."/>
            <person name="Ma J."/>
        </authorList>
    </citation>
    <scope>NUCLEOTIDE SEQUENCE [LARGE SCALE GENOMIC DNA]</scope>
    <source>
        <strain evidence="4">JCM 17986</strain>
    </source>
</reference>
<accession>A0ABP9HGU8</accession>
<keyword evidence="2" id="KW-1133">Transmembrane helix</keyword>
<dbReference type="Proteomes" id="UP001500466">
    <property type="component" value="Unassembled WGS sequence"/>
</dbReference>
<evidence type="ECO:0000256" key="1">
    <source>
        <dbReference type="SAM" id="MobiDB-lite"/>
    </source>
</evidence>